<organism evidence="1 2">
    <name type="scientific">Rhizobium leguminosarum</name>
    <dbReference type="NCBI Taxonomy" id="384"/>
    <lineage>
        <taxon>Bacteria</taxon>
        <taxon>Pseudomonadati</taxon>
        <taxon>Pseudomonadota</taxon>
        <taxon>Alphaproteobacteria</taxon>
        <taxon>Hyphomicrobiales</taxon>
        <taxon>Rhizobiaceae</taxon>
        <taxon>Rhizobium/Agrobacterium group</taxon>
        <taxon>Rhizobium</taxon>
    </lineage>
</organism>
<proteinExistence type="predicted"/>
<protein>
    <submittedName>
        <fullName evidence="1">Uncharacterized protein</fullName>
    </submittedName>
</protein>
<dbReference type="AlphaFoldDB" id="A0A7W9ZSN0"/>
<name>A0A7W9ZSN0_RHILE</name>
<comment type="caution">
    <text evidence="1">The sequence shown here is derived from an EMBL/GenBank/DDBJ whole genome shotgun (WGS) entry which is preliminary data.</text>
</comment>
<dbReference type="Proteomes" id="UP000517187">
    <property type="component" value="Unassembled WGS sequence"/>
</dbReference>
<evidence type="ECO:0000313" key="2">
    <source>
        <dbReference type="Proteomes" id="UP000517187"/>
    </source>
</evidence>
<sequence length="123" mass="13361">MDHLDSKGAVFGFFECDRLDMRADDSPLTSPVIAHGLTTMDMAALHAVGPGDIIRKDGKDRVNVSGVEAGINALDHLNIILRHIASPMVIETFAVETALSKSVRRDIYVHIYFGQARGNGEAE</sequence>
<reference evidence="1 2" key="1">
    <citation type="submission" date="2020-08" db="EMBL/GenBank/DDBJ databases">
        <title>Genomic Encyclopedia of Type Strains, Phase IV (KMG-V): Genome sequencing to study the core and pangenomes of soil and plant-associated prokaryotes.</title>
        <authorList>
            <person name="Whitman W."/>
        </authorList>
    </citation>
    <scope>NUCLEOTIDE SEQUENCE [LARGE SCALE GENOMIC DNA]</scope>
    <source>
        <strain evidence="1 2">SEMIA 4011</strain>
    </source>
</reference>
<gene>
    <name evidence="1" type="ORF">GGE66_002441</name>
</gene>
<accession>A0A7W9ZSN0</accession>
<dbReference type="EMBL" id="JACIIJ010000005">
    <property type="protein sequence ID" value="MBB6221468.1"/>
    <property type="molecule type" value="Genomic_DNA"/>
</dbReference>
<evidence type="ECO:0000313" key="1">
    <source>
        <dbReference type="EMBL" id="MBB6221468.1"/>
    </source>
</evidence>